<keyword evidence="4" id="KW-1185">Reference proteome</keyword>
<feature type="compositionally biased region" description="Basic and acidic residues" evidence="1">
    <location>
        <begin position="587"/>
        <end position="598"/>
    </location>
</feature>
<accession>K0SSD8</accession>
<dbReference type="Proteomes" id="UP000266841">
    <property type="component" value="Unassembled WGS sequence"/>
</dbReference>
<sequence>MCSAAPGRGAGDLPLDGGEDGWSSAWRVQVDGVMGGRSSGSLEFLDSRSVLHFTGNINLNGGGFSSVRKSIRNPIDLSGYAGIVIDLVTTVAHNGATPPLGMHLQLHDSSSRYGYASAFSAPLSEFAGEETSVYLPMSSFDRGSRMGYQCSNCALNRRSINEMDVYVLFQEGNFDVKIKAIRAVGEQQVVPSPVLTISSNDEIRELIVSTISRGGSLYDYGYYELCISVYASTLNSMLAADSGVTGVLKGMICQGLSRASAQDNKGDKAWTLRYTMDGVLEHLGFLDSDDLSWRPLATSMSDLGYACEGVTSGESIATSTVSPSSEPSPAPSTPPSTTPTSKPSALPTVKPTTQAPTEPVPLSISTTTTTAATTVAPISTGSGVQLSTSIPPSTRPDESSPLHRHRLNLCLSVPISTTTTTAATTVTPISTGSGVQLSTSIPETTGATGVIQPASEDEPELSIASDSDLGTAAPAASIEGAGDSLLFDSSLTTQPNTVDAGIGSPSEYDSRLEIVSMNVLEAESGAYSVTWTFLLGTYFMGVGGLLSVARYPRLAGEAVYHIPDPADRKSRRSVRRQSIGGGHGRPRPPDPRRERRAAPEGQPRLIPPGDEVAQSLAVDDRAHALAGDPPSRERPRGEVEERREAAPAGAR</sequence>
<dbReference type="SUPFAM" id="SSF49785">
    <property type="entry name" value="Galactose-binding domain-like"/>
    <property type="match status" value="1"/>
</dbReference>
<feature type="compositionally biased region" description="Basic and acidic residues" evidence="1">
    <location>
        <begin position="630"/>
        <end position="645"/>
    </location>
</feature>
<evidence type="ECO:0000313" key="4">
    <source>
        <dbReference type="Proteomes" id="UP000266841"/>
    </source>
</evidence>
<dbReference type="AlphaFoldDB" id="K0SSD8"/>
<proteinExistence type="predicted"/>
<feature type="compositionally biased region" description="Polar residues" evidence="1">
    <location>
        <begin position="381"/>
        <end position="392"/>
    </location>
</feature>
<dbReference type="InterPro" id="IPR008979">
    <property type="entry name" value="Galactose-bd-like_sf"/>
</dbReference>
<protein>
    <recommendedName>
        <fullName evidence="2">NADH:ubiquinone oxidoreductase intermediate-associated protein 30 domain-containing protein</fullName>
    </recommendedName>
</protein>
<feature type="compositionally biased region" description="Polar residues" evidence="1">
    <location>
        <begin position="434"/>
        <end position="447"/>
    </location>
</feature>
<feature type="region of interest" description="Disordered" evidence="1">
    <location>
        <begin position="434"/>
        <end position="463"/>
    </location>
</feature>
<feature type="domain" description="NADH:ubiquinone oxidoreductase intermediate-associated protein 30" evidence="2">
    <location>
        <begin position="24"/>
        <end position="178"/>
    </location>
</feature>
<feature type="compositionally biased region" description="Low complexity" evidence="1">
    <location>
        <begin position="338"/>
        <end position="348"/>
    </location>
</feature>
<feature type="non-terminal residue" evidence="3">
    <location>
        <position position="651"/>
    </location>
</feature>
<feature type="region of interest" description="Disordered" evidence="1">
    <location>
        <begin position="316"/>
        <end position="402"/>
    </location>
</feature>
<dbReference type="eggNOG" id="ENOG502ST5Q">
    <property type="taxonomic scope" value="Eukaryota"/>
</dbReference>
<feature type="compositionally biased region" description="Pro residues" evidence="1">
    <location>
        <begin position="326"/>
        <end position="337"/>
    </location>
</feature>
<dbReference type="Pfam" id="PF08547">
    <property type="entry name" value="CIA30"/>
    <property type="match status" value="1"/>
</dbReference>
<dbReference type="InterPro" id="IPR013857">
    <property type="entry name" value="NADH-UbQ_OxRdtase-assoc_prot30"/>
</dbReference>
<feature type="region of interest" description="Disordered" evidence="1">
    <location>
        <begin position="566"/>
        <end position="651"/>
    </location>
</feature>
<comment type="caution">
    <text evidence="3">The sequence shown here is derived from an EMBL/GenBank/DDBJ whole genome shotgun (WGS) entry which is preliminary data.</text>
</comment>
<organism evidence="3 4">
    <name type="scientific">Thalassiosira oceanica</name>
    <name type="common">Marine diatom</name>
    <dbReference type="NCBI Taxonomy" id="159749"/>
    <lineage>
        <taxon>Eukaryota</taxon>
        <taxon>Sar</taxon>
        <taxon>Stramenopiles</taxon>
        <taxon>Ochrophyta</taxon>
        <taxon>Bacillariophyta</taxon>
        <taxon>Coscinodiscophyceae</taxon>
        <taxon>Thalassiosirophycidae</taxon>
        <taxon>Thalassiosirales</taxon>
        <taxon>Thalassiosiraceae</taxon>
        <taxon>Thalassiosira</taxon>
    </lineage>
</organism>
<gene>
    <name evidence="3" type="ORF">THAOC_09585</name>
</gene>
<dbReference type="EMBL" id="AGNL01010363">
    <property type="protein sequence ID" value="EJK69188.1"/>
    <property type="molecule type" value="Genomic_DNA"/>
</dbReference>
<evidence type="ECO:0000259" key="2">
    <source>
        <dbReference type="Pfam" id="PF08547"/>
    </source>
</evidence>
<reference evidence="3 4" key="1">
    <citation type="journal article" date="2012" name="Genome Biol.">
        <title>Genome and low-iron response of an oceanic diatom adapted to chronic iron limitation.</title>
        <authorList>
            <person name="Lommer M."/>
            <person name="Specht M."/>
            <person name="Roy A.S."/>
            <person name="Kraemer L."/>
            <person name="Andreson R."/>
            <person name="Gutowska M.A."/>
            <person name="Wolf J."/>
            <person name="Bergner S.V."/>
            <person name="Schilhabel M.B."/>
            <person name="Klostermeier U.C."/>
            <person name="Beiko R.G."/>
            <person name="Rosenstiel P."/>
            <person name="Hippler M."/>
            <person name="Laroche J."/>
        </authorList>
    </citation>
    <scope>NUCLEOTIDE SEQUENCE [LARGE SCALE GENOMIC DNA]</scope>
    <source>
        <strain evidence="3 4">CCMP1005</strain>
    </source>
</reference>
<evidence type="ECO:0000256" key="1">
    <source>
        <dbReference type="SAM" id="MobiDB-lite"/>
    </source>
</evidence>
<name>K0SSD8_THAOC</name>
<evidence type="ECO:0000313" key="3">
    <source>
        <dbReference type="EMBL" id="EJK69188.1"/>
    </source>
</evidence>
<feature type="compositionally biased region" description="Low complexity" evidence="1">
    <location>
        <begin position="360"/>
        <end position="380"/>
    </location>
</feature>
<dbReference type="OrthoDB" id="426386at2759"/>